<protein>
    <submittedName>
        <fullName evidence="1">Uncharacterized protein</fullName>
    </submittedName>
</protein>
<accession>A0A7Y4GY71</accession>
<dbReference type="Proteomes" id="UP000544122">
    <property type="component" value="Unassembled WGS sequence"/>
</dbReference>
<dbReference type="EMBL" id="JAAVLX010000012">
    <property type="protein sequence ID" value="NOJ43898.1"/>
    <property type="molecule type" value="Genomic_DNA"/>
</dbReference>
<gene>
    <name evidence="1" type="ORF">HCN58_30845</name>
</gene>
<reference evidence="1 2" key="1">
    <citation type="submission" date="2020-03" db="EMBL/GenBank/DDBJ databases">
        <title>Bradyrhizobium diversity isolated from nodules of Indigofera sp.</title>
        <authorList>
            <person name="Klepa M."/>
            <person name="Helene L."/>
            <person name="Hungria M."/>
        </authorList>
    </citation>
    <scope>NUCLEOTIDE SEQUENCE [LARGE SCALE GENOMIC DNA]</scope>
    <source>
        <strain evidence="1 2">WSM 1791</strain>
    </source>
</reference>
<proteinExistence type="predicted"/>
<sequence length="100" mass="10869">MMIECSSERGVQLAKPIDFCGFKLVLKGPHAAKPSDLKGIALVDHGNALVPIDLVPILPGCPKDNETWEAAYAKMVANARDRGWIDAKANAIRAHSETRF</sequence>
<evidence type="ECO:0000313" key="2">
    <source>
        <dbReference type="Proteomes" id="UP000544122"/>
    </source>
</evidence>
<evidence type="ECO:0000313" key="1">
    <source>
        <dbReference type="EMBL" id="NOJ43898.1"/>
    </source>
</evidence>
<name>A0A7Y4GY71_9BRAD</name>
<comment type="caution">
    <text evidence="1">The sequence shown here is derived from an EMBL/GenBank/DDBJ whole genome shotgun (WGS) entry which is preliminary data.</text>
</comment>
<organism evidence="1 2">
    <name type="scientific">Bradyrhizobium australiense</name>
    <dbReference type="NCBI Taxonomy" id="2721161"/>
    <lineage>
        <taxon>Bacteria</taxon>
        <taxon>Pseudomonadati</taxon>
        <taxon>Pseudomonadota</taxon>
        <taxon>Alphaproteobacteria</taxon>
        <taxon>Hyphomicrobiales</taxon>
        <taxon>Nitrobacteraceae</taxon>
        <taxon>Bradyrhizobium</taxon>
    </lineage>
</organism>
<dbReference type="AlphaFoldDB" id="A0A7Y4GY71"/>
<keyword evidence="2" id="KW-1185">Reference proteome</keyword>